<feature type="compositionally biased region" description="Low complexity" evidence="1">
    <location>
        <begin position="67"/>
        <end position="90"/>
    </location>
</feature>
<gene>
    <name evidence="3" type="ORF">GMORB2_2923</name>
</gene>
<feature type="compositionally biased region" description="Low complexity" evidence="1">
    <location>
        <begin position="452"/>
        <end position="470"/>
    </location>
</feature>
<feature type="region of interest" description="Disordered" evidence="1">
    <location>
        <begin position="1"/>
        <end position="138"/>
    </location>
</feature>
<dbReference type="OrthoDB" id="3248508at2759"/>
<name>A0A9P5D257_9HYPO</name>
<accession>A0A9P5D257</accession>
<dbReference type="InterPro" id="IPR000073">
    <property type="entry name" value="AB_hydrolase_1"/>
</dbReference>
<feature type="compositionally biased region" description="Polar residues" evidence="1">
    <location>
        <begin position="636"/>
        <end position="645"/>
    </location>
</feature>
<evidence type="ECO:0000313" key="3">
    <source>
        <dbReference type="EMBL" id="KAF4120485.1"/>
    </source>
</evidence>
<dbReference type="EMBL" id="JAANYQ010000016">
    <property type="protein sequence ID" value="KAF4120485.1"/>
    <property type="molecule type" value="Genomic_DNA"/>
</dbReference>
<feature type="region of interest" description="Disordered" evidence="1">
    <location>
        <begin position="396"/>
        <end position="701"/>
    </location>
</feature>
<feature type="compositionally biased region" description="Pro residues" evidence="1">
    <location>
        <begin position="1"/>
        <end position="19"/>
    </location>
</feature>
<comment type="caution">
    <text evidence="3">The sequence shown here is derived from an EMBL/GenBank/DDBJ whole genome shotgun (WGS) entry which is preliminary data.</text>
</comment>
<dbReference type="SUPFAM" id="SSF53474">
    <property type="entry name" value="alpha/beta-Hydrolases"/>
    <property type="match status" value="1"/>
</dbReference>
<feature type="compositionally biased region" description="Pro residues" evidence="1">
    <location>
        <begin position="558"/>
        <end position="570"/>
    </location>
</feature>
<sequence>MGSRTLPPPQPPPQLPPRGQPRDPHDPQDSDQPPLQLRDLDDQHDQDVPPPSYEDAVEDVAGPARTPSVSKPSPSAPAASATAPAASASGPLPPPSPSLLDQKRAPSNSPYSNPPPSSHLGPDPRSSSSQSLITRPEADTDVSYARRTLLLVYIHGFYGNAQSFQSFPYHVHSYLRTTLKYSHTLHSKIYPRYKTYRAIEVARDNFSQWLEPHESPTTDVILVGHSMGGLLAADVVLMPDDAASGEAANPFKHRILGTISLDSPFLGLHPGIIVSGIASLFDSGEQGPQDREQEPGKGSVSRHQTAFDPHYDPPFFNDTPFMENPFIKRITHFTAKHVDEGLVTASAKHVLSHFEYGSCLADYPALKARYARIRGLEDVDELHALARGGQGGEVYGEKAYGGGKQQQQQQPPVATHSRVRFVNYYTLSSGRKKPGNQHQKPESPMSGDSRSHPPSSTATTSTTDVTSLASRVTSVDTGASMMTTSTASASSLSMSPSPGDQSGGRLEGGVPLYRTSSAETETPDEDVENMTLRDVEPIEIPEDELEVARPVDSVQSLPPLPEPPAAPPSMPNLDQFGDKTTRKQVEKEHKRAQKAYGDAIKAHEKALNERRKLVEKREKAARKEAREMQTRGDGATASTTNTSQGIAGKKEKEKRKREREAYKKEEKELRRAEKELKRHEKETKKEERKENEAREHGGKKRKFCVLPKRRDGSVDETWVDVYMEDVDEVGAHCGLFFPGPHYDRLVGDVASRIVDWVEDDQTRRTILALSG</sequence>
<dbReference type="PANTHER" id="PTHR47842:SF3">
    <property type="entry name" value="DUF676 DOMAIN-CONTAINING PROTEIN"/>
    <property type="match status" value="1"/>
</dbReference>
<dbReference type="RefSeq" id="XP_035319137.1">
    <property type="nucleotide sequence ID" value="XM_035464899.1"/>
</dbReference>
<organism evidence="3 4">
    <name type="scientific">Geosmithia morbida</name>
    <dbReference type="NCBI Taxonomy" id="1094350"/>
    <lineage>
        <taxon>Eukaryota</taxon>
        <taxon>Fungi</taxon>
        <taxon>Dikarya</taxon>
        <taxon>Ascomycota</taxon>
        <taxon>Pezizomycotina</taxon>
        <taxon>Sordariomycetes</taxon>
        <taxon>Hypocreomycetidae</taxon>
        <taxon>Hypocreales</taxon>
        <taxon>Bionectriaceae</taxon>
        <taxon>Geosmithia</taxon>
    </lineage>
</organism>
<feature type="compositionally biased region" description="Basic and acidic residues" evidence="1">
    <location>
        <begin position="658"/>
        <end position="696"/>
    </location>
</feature>
<dbReference type="Gene3D" id="3.40.50.1820">
    <property type="entry name" value="alpha/beta hydrolase"/>
    <property type="match status" value="1"/>
</dbReference>
<evidence type="ECO:0000259" key="2">
    <source>
        <dbReference type="Pfam" id="PF12697"/>
    </source>
</evidence>
<dbReference type="InterPro" id="IPR029058">
    <property type="entry name" value="AB_hydrolase_fold"/>
</dbReference>
<feature type="region of interest" description="Disordered" evidence="1">
    <location>
        <begin position="283"/>
        <end position="309"/>
    </location>
</feature>
<proteinExistence type="predicted"/>
<feature type="compositionally biased region" description="Basic and acidic residues" evidence="1">
    <location>
        <begin position="38"/>
        <end position="47"/>
    </location>
</feature>
<feature type="domain" description="AB hydrolase-1" evidence="2">
    <location>
        <begin position="151"/>
        <end position="325"/>
    </location>
</feature>
<feature type="compositionally biased region" description="Basic and acidic residues" evidence="1">
    <location>
        <begin position="600"/>
        <end position="630"/>
    </location>
</feature>
<evidence type="ECO:0000256" key="1">
    <source>
        <dbReference type="SAM" id="MobiDB-lite"/>
    </source>
</evidence>
<dbReference type="AlphaFoldDB" id="A0A9P5D257"/>
<keyword evidence="4" id="KW-1185">Reference proteome</keyword>
<protein>
    <submittedName>
        <fullName evidence="3">PGAP1-like protein</fullName>
    </submittedName>
</protein>
<feature type="compositionally biased region" description="Basic and acidic residues" evidence="1">
    <location>
        <begin position="576"/>
        <end position="589"/>
    </location>
</feature>
<dbReference type="GeneID" id="55969151"/>
<evidence type="ECO:0000313" key="4">
    <source>
        <dbReference type="Proteomes" id="UP000749293"/>
    </source>
</evidence>
<dbReference type="Proteomes" id="UP000749293">
    <property type="component" value="Unassembled WGS sequence"/>
</dbReference>
<feature type="compositionally biased region" description="Low complexity" evidence="1">
    <location>
        <begin position="479"/>
        <end position="498"/>
    </location>
</feature>
<reference evidence="3" key="1">
    <citation type="submission" date="2020-03" db="EMBL/GenBank/DDBJ databases">
        <title>Site-based positive gene gene selection in Geosmithia morbida across the United States reveals a broad range of putative effectors and factors for local host and environmental adapation.</title>
        <authorList>
            <person name="Onufrak A."/>
            <person name="Murdoch R.W."/>
            <person name="Gazis R."/>
            <person name="Huff M."/>
            <person name="Staton M."/>
            <person name="Klingeman W."/>
            <person name="Hadziabdic D."/>
        </authorList>
    </citation>
    <scope>NUCLEOTIDE SEQUENCE</scope>
    <source>
        <strain evidence="3">1262</strain>
    </source>
</reference>
<dbReference type="PANTHER" id="PTHR47842">
    <property type="entry name" value="EXPRESSED PROTEIN"/>
    <property type="match status" value="1"/>
</dbReference>
<dbReference type="Pfam" id="PF12697">
    <property type="entry name" value="Abhydrolase_6"/>
    <property type="match status" value="1"/>
</dbReference>